<comment type="subcellular location">
    <subcellularLocation>
        <location evidence="3">Cytoplasm</location>
    </subcellularLocation>
</comment>
<dbReference type="GO" id="GO:0006412">
    <property type="term" value="P:translation"/>
    <property type="evidence" value="ECO:0007669"/>
    <property type="project" value="TreeGrafter"/>
</dbReference>
<dbReference type="Gene3D" id="3.30.300.70">
    <property type="entry name" value="RimP-like superfamily, N-terminal"/>
    <property type="match status" value="1"/>
</dbReference>
<dbReference type="EMBL" id="CP046522">
    <property type="protein sequence ID" value="QGU95212.1"/>
    <property type="molecule type" value="Genomic_DNA"/>
</dbReference>
<evidence type="ECO:0000256" key="2">
    <source>
        <dbReference type="ARBA" id="ARBA00022517"/>
    </source>
</evidence>
<comment type="function">
    <text evidence="3">Required for maturation of 30S ribosomal subunits.</text>
</comment>
<dbReference type="SUPFAM" id="SSF74942">
    <property type="entry name" value="YhbC-like, C-terminal domain"/>
    <property type="match status" value="1"/>
</dbReference>
<dbReference type="CDD" id="cd01734">
    <property type="entry name" value="YlxS_C"/>
    <property type="match status" value="1"/>
</dbReference>
<dbReference type="InterPro" id="IPR035956">
    <property type="entry name" value="RimP_N_sf"/>
</dbReference>
<dbReference type="PANTHER" id="PTHR33867:SF1">
    <property type="entry name" value="RIBOSOME MATURATION FACTOR RIMP"/>
    <property type="match status" value="1"/>
</dbReference>
<dbReference type="HAMAP" id="MF_01077">
    <property type="entry name" value="RimP"/>
    <property type="match status" value="1"/>
</dbReference>
<evidence type="ECO:0000256" key="3">
    <source>
        <dbReference type="HAMAP-Rule" id="MF_01077"/>
    </source>
</evidence>
<proteinExistence type="inferred from homology"/>
<sequence>MKNDALLEVLNELIEPIVLGLNYELYYIEYVKENNENYLRIYIDNEESITLEDCENVSREVSTMLDEKDPIEDSYYLEVSSPGIERTLYNDKHLHKYIGHDVDIKLSKPYEGKKIYNGKLLNFDSDVILIEFENSELNIPREKIKNVTLKGEF</sequence>
<evidence type="ECO:0000313" key="6">
    <source>
        <dbReference type="EMBL" id="QGU95212.1"/>
    </source>
</evidence>
<dbReference type="Pfam" id="PF17384">
    <property type="entry name" value="DUF150_C"/>
    <property type="match status" value="1"/>
</dbReference>
<dbReference type="NCBIfam" id="NF000934">
    <property type="entry name" value="PRK00092.3-1"/>
    <property type="match status" value="1"/>
</dbReference>
<dbReference type="InterPro" id="IPR003728">
    <property type="entry name" value="Ribosome_maturation_RimP"/>
</dbReference>
<dbReference type="AlphaFoldDB" id="A0A6I6ENG6"/>
<evidence type="ECO:0000313" key="7">
    <source>
        <dbReference type="Proteomes" id="UP000422764"/>
    </source>
</evidence>
<accession>A0A6I6ENG6</accession>
<dbReference type="SUPFAM" id="SSF75420">
    <property type="entry name" value="YhbC-like, N-terminal domain"/>
    <property type="match status" value="1"/>
</dbReference>
<dbReference type="InterPro" id="IPR028998">
    <property type="entry name" value="RimP_C"/>
</dbReference>
<feature type="domain" description="Ribosome maturation factor RimP C-terminal" evidence="5">
    <location>
        <begin position="90"/>
        <end position="153"/>
    </location>
</feature>
<name>A0A6I6ENG6_9CLOT</name>
<evidence type="ECO:0000259" key="5">
    <source>
        <dbReference type="Pfam" id="PF17384"/>
    </source>
</evidence>
<dbReference type="InterPro" id="IPR036847">
    <property type="entry name" value="RimP_C_sf"/>
</dbReference>
<dbReference type="Pfam" id="PF02576">
    <property type="entry name" value="RimP_N"/>
    <property type="match status" value="1"/>
</dbReference>
<gene>
    <name evidence="3 6" type="primary">rimP</name>
    <name evidence="6" type="ORF">GOM49_09010</name>
</gene>
<dbReference type="Proteomes" id="UP000422764">
    <property type="component" value="Chromosome"/>
</dbReference>
<dbReference type="Gene3D" id="2.30.30.180">
    <property type="entry name" value="Ribosome maturation factor RimP, C-terminal domain"/>
    <property type="match status" value="1"/>
</dbReference>
<dbReference type="PANTHER" id="PTHR33867">
    <property type="entry name" value="RIBOSOME MATURATION FACTOR RIMP"/>
    <property type="match status" value="1"/>
</dbReference>
<evidence type="ECO:0000256" key="1">
    <source>
        <dbReference type="ARBA" id="ARBA00022490"/>
    </source>
</evidence>
<keyword evidence="7" id="KW-1185">Reference proteome</keyword>
<keyword evidence="1 3" id="KW-0963">Cytoplasm</keyword>
<feature type="domain" description="Ribosome maturation factor RimP N-terminal" evidence="4">
    <location>
        <begin position="13"/>
        <end position="85"/>
    </location>
</feature>
<dbReference type="FunFam" id="3.30.300.70:FF:000001">
    <property type="entry name" value="Ribosome maturation factor RimP"/>
    <property type="match status" value="1"/>
</dbReference>
<reference evidence="6 7" key="1">
    <citation type="submission" date="2019-12" db="EMBL/GenBank/DDBJ databases">
        <title>Genome sequenceing of Clostridium bovifaecis.</title>
        <authorList>
            <person name="Yao Y."/>
        </authorList>
    </citation>
    <scope>NUCLEOTIDE SEQUENCE [LARGE SCALE GENOMIC DNA]</scope>
    <source>
        <strain evidence="6 7">BXX</strain>
    </source>
</reference>
<dbReference type="InterPro" id="IPR028989">
    <property type="entry name" value="RimP_N"/>
</dbReference>
<organism evidence="6 7">
    <name type="scientific">Clostridium bovifaecis</name>
    <dbReference type="NCBI Taxonomy" id="2184719"/>
    <lineage>
        <taxon>Bacteria</taxon>
        <taxon>Bacillati</taxon>
        <taxon>Bacillota</taxon>
        <taxon>Clostridia</taxon>
        <taxon>Eubacteriales</taxon>
        <taxon>Clostridiaceae</taxon>
        <taxon>Clostridium</taxon>
    </lineage>
</organism>
<dbReference type="GO" id="GO:0000028">
    <property type="term" value="P:ribosomal small subunit assembly"/>
    <property type="evidence" value="ECO:0007669"/>
    <property type="project" value="TreeGrafter"/>
</dbReference>
<protein>
    <recommendedName>
        <fullName evidence="3">Ribosome maturation factor RimP</fullName>
    </recommendedName>
</protein>
<evidence type="ECO:0000259" key="4">
    <source>
        <dbReference type="Pfam" id="PF02576"/>
    </source>
</evidence>
<comment type="similarity">
    <text evidence="3">Belongs to the RimP family.</text>
</comment>
<dbReference type="GO" id="GO:0005829">
    <property type="term" value="C:cytosol"/>
    <property type="evidence" value="ECO:0007669"/>
    <property type="project" value="TreeGrafter"/>
</dbReference>
<keyword evidence="2 3" id="KW-0690">Ribosome biogenesis</keyword>